<protein>
    <submittedName>
        <fullName evidence="2">Uncharacterized protein</fullName>
    </submittedName>
</protein>
<evidence type="ECO:0000256" key="1">
    <source>
        <dbReference type="SAM" id="Phobius"/>
    </source>
</evidence>
<keyword evidence="1" id="KW-0812">Transmembrane</keyword>
<feature type="transmembrane region" description="Helical" evidence="1">
    <location>
        <begin position="97"/>
        <end position="121"/>
    </location>
</feature>
<feature type="transmembrane region" description="Helical" evidence="1">
    <location>
        <begin position="27"/>
        <end position="46"/>
    </location>
</feature>
<keyword evidence="1" id="KW-0472">Membrane</keyword>
<accession>A0A8I1IIY6</accession>
<gene>
    <name evidence="2" type="ORF">JDW19_00730</name>
</gene>
<sequence length="134" mass="15057">MNVETKKTRFFKELSTEFSNGTSSNKLGIVSSLFTVSGVSGAFFYTNLSIGKILNLDLFQLSILFLLTTLLIVFSLLIIGGMVYASTPKNFNLDLSFLFFVVIILTWGMGLALLSMIFAFYMEIVDLLFNRYVK</sequence>
<evidence type="ECO:0000313" key="2">
    <source>
        <dbReference type="EMBL" id="MBM0631664.1"/>
    </source>
</evidence>
<dbReference type="EMBL" id="JAEHFQ010000001">
    <property type="protein sequence ID" value="MBM0631664.1"/>
    <property type="molecule type" value="Genomic_DNA"/>
</dbReference>
<keyword evidence="1" id="KW-1133">Transmembrane helix</keyword>
<reference evidence="2" key="1">
    <citation type="submission" date="2020-12" db="EMBL/GenBank/DDBJ databases">
        <title>Paenibacillus polymyxa LMG 27872: a double-edged sword.</title>
        <authorList>
            <person name="Langendries S."/>
            <person name="Garcia Mendez S."/>
            <person name="Beirinckx S."/>
            <person name="Viaene T."/>
            <person name="Baeyen S."/>
            <person name="Goeminne G."/>
            <person name="Willems A."/>
            <person name="Debode J."/>
            <person name="Goormachtig S."/>
        </authorList>
    </citation>
    <scope>NUCLEOTIDE SEQUENCE</scope>
    <source>
        <strain evidence="2">LMG 27872</strain>
    </source>
</reference>
<name>A0A8I1IIY6_PAEPO</name>
<feature type="transmembrane region" description="Helical" evidence="1">
    <location>
        <begin position="58"/>
        <end position="85"/>
    </location>
</feature>
<dbReference type="RefSeq" id="WP_165145206.1">
    <property type="nucleotide sequence ID" value="NZ_JAEHFQ010000001.1"/>
</dbReference>
<dbReference type="AlphaFoldDB" id="A0A8I1IIY6"/>
<dbReference type="Proteomes" id="UP000650605">
    <property type="component" value="Unassembled WGS sequence"/>
</dbReference>
<comment type="caution">
    <text evidence="2">The sequence shown here is derived from an EMBL/GenBank/DDBJ whole genome shotgun (WGS) entry which is preliminary data.</text>
</comment>
<evidence type="ECO:0000313" key="3">
    <source>
        <dbReference type="Proteomes" id="UP000650605"/>
    </source>
</evidence>
<organism evidence="2 3">
    <name type="scientific">Paenibacillus polymyxa</name>
    <name type="common">Bacillus polymyxa</name>
    <dbReference type="NCBI Taxonomy" id="1406"/>
    <lineage>
        <taxon>Bacteria</taxon>
        <taxon>Bacillati</taxon>
        <taxon>Bacillota</taxon>
        <taxon>Bacilli</taxon>
        <taxon>Bacillales</taxon>
        <taxon>Paenibacillaceae</taxon>
        <taxon>Paenibacillus</taxon>
    </lineage>
</organism>
<proteinExistence type="predicted"/>